<evidence type="ECO:0000256" key="2">
    <source>
        <dbReference type="ARBA" id="ARBA00012549"/>
    </source>
</evidence>
<keyword evidence="4" id="KW-0255">Endonuclease</keyword>
<evidence type="ECO:0000256" key="6">
    <source>
        <dbReference type="ARBA" id="ARBA00023157"/>
    </source>
</evidence>
<protein>
    <recommendedName>
        <fullName evidence="2">ribonuclease T1</fullName>
        <ecNumber evidence="2">4.6.1.24</ecNumber>
    </recommendedName>
</protein>
<keyword evidence="11" id="KW-1185">Reference proteome</keyword>
<evidence type="ECO:0000256" key="7">
    <source>
        <dbReference type="ARBA" id="ARBA00023239"/>
    </source>
</evidence>
<keyword evidence="5" id="KW-0378">Hydrolase</keyword>
<sequence>MQLTFGFLSLIALVSAAPADLAARAAATCGSTYYSASAVNAASSAACNYVKNGGTAGGSTYPHRYNNYEGFNFNGLSGPFYEFPIMSSGNVYNGGSPGPDRVVITQSCQQAGQITHTGASGNNFVGCSGTD</sequence>
<dbReference type="InterPro" id="IPR016191">
    <property type="entry name" value="Ribonuclease/ribotoxin"/>
</dbReference>
<dbReference type="InterPro" id="IPR000026">
    <property type="entry name" value="N1-like"/>
</dbReference>
<evidence type="ECO:0000256" key="4">
    <source>
        <dbReference type="ARBA" id="ARBA00022759"/>
    </source>
</evidence>
<keyword evidence="3" id="KW-0540">Nuclease</keyword>
<keyword evidence="9" id="KW-0732">Signal</keyword>
<comment type="caution">
    <text evidence="10">The sequence shown here is derived from an EMBL/GenBank/DDBJ whole genome shotgun (WGS) entry which is preliminary data.</text>
</comment>
<evidence type="ECO:0000256" key="8">
    <source>
        <dbReference type="ARBA" id="ARBA00034015"/>
    </source>
</evidence>
<dbReference type="GO" id="GO:0046589">
    <property type="term" value="F:ribonuclease T1 activity"/>
    <property type="evidence" value="ECO:0007669"/>
    <property type="project" value="UniProtKB-EC"/>
</dbReference>
<evidence type="ECO:0000313" key="11">
    <source>
        <dbReference type="Proteomes" id="UP001163105"/>
    </source>
</evidence>
<name>A0AB34FNJ5_9HYPO</name>
<dbReference type="GO" id="GO:0003723">
    <property type="term" value="F:RNA binding"/>
    <property type="evidence" value="ECO:0007669"/>
    <property type="project" value="InterPro"/>
</dbReference>
<evidence type="ECO:0000256" key="1">
    <source>
        <dbReference type="ARBA" id="ARBA00009006"/>
    </source>
</evidence>
<feature type="chain" id="PRO_5044321434" description="ribonuclease T1" evidence="9">
    <location>
        <begin position="17"/>
        <end position="131"/>
    </location>
</feature>
<evidence type="ECO:0000256" key="3">
    <source>
        <dbReference type="ARBA" id="ARBA00022722"/>
    </source>
</evidence>
<evidence type="ECO:0000313" key="10">
    <source>
        <dbReference type="EMBL" id="KAJ6440723.1"/>
    </source>
</evidence>
<evidence type="ECO:0000256" key="9">
    <source>
        <dbReference type="SAM" id="SignalP"/>
    </source>
</evidence>
<reference evidence="10" key="1">
    <citation type="submission" date="2023-01" db="EMBL/GenBank/DDBJ databases">
        <title>The growth and conidiation of Purpureocillium lavendulum are regulated by nitrogen source and histone H3K14 acetylation.</title>
        <authorList>
            <person name="Tang P."/>
            <person name="Han J."/>
            <person name="Zhang C."/>
            <person name="Tang P."/>
            <person name="Qi F."/>
            <person name="Zhang K."/>
            <person name="Liang L."/>
        </authorList>
    </citation>
    <scope>NUCLEOTIDE SEQUENCE</scope>
    <source>
        <strain evidence="10">YMF1.00683</strain>
    </source>
</reference>
<dbReference type="Pfam" id="PF00545">
    <property type="entry name" value="Ribonuclease"/>
    <property type="match status" value="1"/>
</dbReference>
<dbReference type="PANTHER" id="PTHR42104:SF1">
    <property type="entry name" value="EXTRACELLULAR GUANYL-SPECIFIC RIBONUCLEASE RNTA (AFU_ORTHOLOGUE AFUA_4G03230)"/>
    <property type="match status" value="1"/>
</dbReference>
<dbReference type="EMBL" id="JAQHRD010000005">
    <property type="protein sequence ID" value="KAJ6440723.1"/>
    <property type="molecule type" value="Genomic_DNA"/>
</dbReference>
<dbReference type="SUPFAM" id="SSF53933">
    <property type="entry name" value="Microbial ribonucleases"/>
    <property type="match status" value="1"/>
</dbReference>
<dbReference type="AlphaFoldDB" id="A0AB34FNJ5"/>
<dbReference type="PANTHER" id="PTHR42104">
    <property type="entry name" value="EXTRACELLULAR GUANYL-SPECIFIC RIBONUCLEASE RNTA (AFU_ORTHOLOGUE AFUA_4G03230)"/>
    <property type="match status" value="1"/>
</dbReference>
<keyword evidence="6" id="KW-1015">Disulfide bond</keyword>
<keyword evidence="7" id="KW-0456">Lyase</keyword>
<comment type="catalytic activity">
    <reaction evidence="8">
        <text>[RNA] containing guanosine + H2O = an [RNA fragment]-3'-guanosine-3'-phosphate + a 5'-hydroxy-ribonucleotide-3'-[RNA fragment].</text>
        <dbReference type="EC" id="4.6.1.24"/>
    </reaction>
</comment>
<proteinExistence type="inferred from homology"/>
<dbReference type="Gene3D" id="3.10.450.30">
    <property type="entry name" value="Microbial ribonucleases"/>
    <property type="match status" value="1"/>
</dbReference>
<accession>A0AB34FNJ5</accession>
<comment type="similarity">
    <text evidence="1">Belongs to the ribonuclease N1/T1 family.</text>
</comment>
<gene>
    <name evidence="10" type="ORF">O9K51_06514</name>
</gene>
<dbReference type="Proteomes" id="UP001163105">
    <property type="component" value="Unassembled WGS sequence"/>
</dbReference>
<evidence type="ECO:0000256" key="5">
    <source>
        <dbReference type="ARBA" id="ARBA00022801"/>
    </source>
</evidence>
<dbReference type="EC" id="4.6.1.24" evidence="2"/>
<feature type="signal peptide" evidence="9">
    <location>
        <begin position="1"/>
        <end position="16"/>
    </location>
</feature>
<dbReference type="GO" id="GO:0016787">
    <property type="term" value="F:hydrolase activity"/>
    <property type="evidence" value="ECO:0007669"/>
    <property type="project" value="UniProtKB-KW"/>
</dbReference>
<organism evidence="10 11">
    <name type="scientific">Purpureocillium lavendulum</name>
    <dbReference type="NCBI Taxonomy" id="1247861"/>
    <lineage>
        <taxon>Eukaryota</taxon>
        <taxon>Fungi</taxon>
        <taxon>Dikarya</taxon>
        <taxon>Ascomycota</taxon>
        <taxon>Pezizomycotina</taxon>
        <taxon>Sordariomycetes</taxon>
        <taxon>Hypocreomycetidae</taxon>
        <taxon>Hypocreales</taxon>
        <taxon>Ophiocordycipitaceae</taxon>
        <taxon>Purpureocillium</taxon>
    </lineage>
</organism>